<accession>A0AAX4PBS7</accession>
<dbReference type="GO" id="GO:0016279">
    <property type="term" value="F:protein-lysine N-methyltransferase activity"/>
    <property type="evidence" value="ECO:0007669"/>
    <property type="project" value="TreeGrafter"/>
</dbReference>
<feature type="domain" description="SET" evidence="2">
    <location>
        <begin position="127"/>
        <end position="381"/>
    </location>
</feature>
<evidence type="ECO:0000313" key="4">
    <source>
        <dbReference type="Proteomes" id="UP001472866"/>
    </source>
</evidence>
<dbReference type="PANTHER" id="PTHR13271">
    <property type="entry name" value="UNCHARACTERIZED PUTATIVE METHYLTRANSFERASE"/>
    <property type="match status" value="1"/>
</dbReference>
<reference evidence="3 4" key="1">
    <citation type="submission" date="2024-03" db="EMBL/GenBank/DDBJ databases">
        <title>Complete genome sequence of the green alga Chloropicon roscoffensis RCC1871.</title>
        <authorList>
            <person name="Lemieux C."/>
            <person name="Pombert J.-F."/>
            <person name="Otis C."/>
            <person name="Turmel M."/>
        </authorList>
    </citation>
    <scope>NUCLEOTIDE SEQUENCE [LARGE SCALE GENOMIC DNA]</scope>
    <source>
        <strain evidence="3 4">RCC1871</strain>
    </source>
</reference>
<evidence type="ECO:0000259" key="2">
    <source>
        <dbReference type="PROSITE" id="PS50280"/>
    </source>
</evidence>
<keyword evidence="4" id="KW-1185">Reference proteome</keyword>
<feature type="region of interest" description="Disordered" evidence="1">
    <location>
        <begin position="84"/>
        <end position="105"/>
    </location>
</feature>
<dbReference type="InterPro" id="IPR001214">
    <property type="entry name" value="SET_dom"/>
</dbReference>
<dbReference type="EMBL" id="CP151507">
    <property type="protein sequence ID" value="WZN63536.1"/>
    <property type="molecule type" value="Genomic_DNA"/>
</dbReference>
<feature type="compositionally biased region" description="Basic and acidic residues" evidence="1">
    <location>
        <begin position="84"/>
        <end position="94"/>
    </location>
</feature>
<dbReference type="AlphaFoldDB" id="A0AAX4PBS7"/>
<evidence type="ECO:0000313" key="3">
    <source>
        <dbReference type="EMBL" id="WZN63536.1"/>
    </source>
</evidence>
<dbReference type="InterPro" id="IPR050600">
    <property type="entry name" value="SETD3_SETD6_MTase"/>
</dbReference>
<dbReference type="CDD" id="cd10527">
    <property type="entry name" value="SET_LSMT"/>
    <property type="match status" value="1"/>
</dbReference>
<dbReference type="Gene3D" id="3.90.1410.10">
    <property type="entry name" value="set domain protein methyltransferase, domain 1"/>
    <property type="match status" value="1"/>
</dbReference>
<proteinExistence type="predicted"/>
<dbReference type="PROSITE" id="PS50280">
    <property type="entry name" value="SET"/>
    <property type="match status" value="1"/>
</dbReference>
<evidence type="ECO:0000256" key="1">
    <source>
        <dbReference type="SAM" id="MobiDB-lite"/>
    </source>
</evidence>
<sequence length="557" mass="60512">MASSLIARLSARGVRGRLPIATAATTAIAPRRLLSQQGKADYSEAGTSQSQSGNKIRHLVFASGCFGLAAAASSLLIPNHELAHKQTQEEEPHSSSKVTTVEQEAEERRRKLQAFASWLRESGADVEGLCFEKVPGMESEVGLFSKRRVPALGRAQRWAARVATLGFGGREHPVARIPLAGVALTPATPLRDENPDVAALFESALSSGDLDPREAVVLYLILEHRRGEKSKWQRYLDVLPTQPAPLLSASDLSDLRGTTLHRAATSFRRRLPQRFREDLCPLLDKILDLAGLGGARDRVSYPEFARFYSAFWSRAIALPLRAPSETGEETFFQADCLVPGLDFANHSGRGANARWQVDGNVVKILATSALGPGEEIRISYGERGNEELMFQYGFCEDGNARDALLVDLGALGREARAGSREEAEFQARAERAQQLGVSLRCFLPASGVDWAEGKARGLPSEFVGALELMVGGSDVGAEPSFGALTLATKLLQAACFTLESEDEGTGTLEEDLRLIERGGLEDLQRSCVVYRAGQKKIARAYLKLAQGELSKRMKGPR</sequence>
<protein>
    <recommendedName>
        <fullName evidence="2">SET domain-containing protein</fullName>
    </recommendedName>
</protein>
<dbReference type="Proteomes" id="UP001472866">
    <property type="component" value="Chromosome 07"/>
</dbReference>
<dbReference type="PANTHER" id="PTHR13271:SF154">
    <property type="entry name" value="GRIP DOMAIN-CONTAINING PROTEIN"/>
    <property type="match status" value="1"/>
</dbReference>
<organism evidence="3 4">
    <name type="scientific">Chloropicon roscoffensis</name>
    <dbReference type="NCBI Taxonomy" id="1461544"/>
    <lineage>
        <taxon>Eukaryota</taxon>
        <taxon>Viridiplantae</taxon>
        <taxon>Chlorophyta</taxon>
        <taxon>Chloropicophyceae</taxon>
        <taxon>Chloropicales</taxon>
        <taxon>Chloropicaceae</taxon>
        <taxon>Chloropicon</taxon>
    </lineage>
</organism>
<gene>
    <name evidence="3" type="ORF">HKI87_07g50850</name>
</gene>
<name>A0AAX4PBS7_9CHLO</name>
<dbReference type="InterPro" id="IPR046341">
    <property type="entry name" value="SET_dom_sf"/>
</dbReference>
<dbReference type="SUPFAM" id="SSF82199">
    <property type="entry name" value="SET domain"/>
    <property type="match status" value="1"/>
</dbReference>